<accession>A0A382LLR6</accession>
<reference evidence="2" key="1">
    <citation type="submission" date="2018-05" db="EMBL/GenBank/DDBJ databases">
        <authorList>
            <person name="Lanie J.A."/>
            <person name="Ng W.-L."/>
            <person name="Kazmierczak K.M."/>
            <person name="Andrzejewski T.M."/>
            <person name="Davidsen T.M."/>
            <person name="Wayne K.J."/>
            <person name="Tettelin H."/>
            <person name="Glass J.I."/>
            <person name="Rusch D."/>
            <person name="Podicherti R."/>
            <person name="Tsui H.-C.T."/>
            <person name="Winkler M.E."/>
        </authorList>
    </citation>
    <scope>NUCLEOTIDE SEQUENCE</scope>
</reference>
<sequence length="135" mass="15093">MPEKTSHREVRNLNALLEVSRALGAEMHLDSLLPVIIHKTTEVMDAERSSLFIYDPDSDELWSKVAEGMDEKTIRFPVGVGIAGDVAKTLETANIPDAYDDPRFNPEFDKQSNFKTKSVLCMPMTTRKGELIGVI</sequence>
<dbReference type="Pfam" id="PF01590">
    <property type="entry name" value="GAF"/>
    <property type="match status" value="1"/>
</dbReference>
<gene>
    <name evidence="2" type="ORF">METZ01_LOCUS290562</name>
</gene>
<dbReference type="EMBL" id="UINC01087924">
    <property type="protein sequence ID" value="SVC37708.1"/>
    <property type="molecule type" value="Genomic_DNA"/>
</dbReference>
<dbReference type="AlphaFoldDB" id="A0A382LLR6"/>
<feature type="domain" description="GAF" evidence="1">
    <location>
        <begin position="29"/>
        <end position="135"/>
    </location>
</feature>
<protein>
    <recommendedName>
        <fullName evidence="1">GAF domain-containing protein</fullName>
    </recommendedName>
</protein>
<name>A0A382LLR6_9ZZZZ</name>
<evidence type="ECO:0000313" key="2">
    <source>
        <dbReference type="EMBL" id="SVC37708.1"/>
    </source>
</evidence>
<feature type="non-terminal residue" evidence="2">
    <location>
        <position position="135"/>
    </location>
</feature>
<organism evidence="2">
    <name type="scientific">marine metagenome</name>
    <dbReference type="NCBI Taxonomy" id="408172"/>
    <lineage>
        <taxon>unclassified sequences</taxon>
        <taxon>metagenomes</taxon>
        <taxon>ecological metagenomes</taxon>
    </lineage>
</organism>
<proteinExistence type="predicted"/>
<evidence type="ECO:0000259" key="1">
    <source>
        <dbReference type="Pfam" id="PF01590"/>
    </source>
</evidence>
<dbReference type="InterPro" id="IPR003018">
    <property type="entry name" value="GAF"/>
</dbReference>
<dbReference type="Gene3D" id="3.30.450.40">
    <property type="match status" value="1"/>
</dbReference>
<dbReference type="InterPro" id="IPR029016">
    <property type="entry name" value="GAF-like_dom_sf"/>
</dbReference>
<dbReference type="SUPFAM" id="SSF55781">
    <property type="entry name" value="GAF domain-like"/>
    <property type="match status" value="1"/>
</dbReference>